<gene>
    <name evidence="1" type="ORF">BofuT4_uP147210.1</name>
</gene>
<dbReference type="InParanoid" id="G2YXE0"/>
<evidence type="ECO:0000313" key="1">
    <source>
        <dbReference type="EMBL" id="CCD56111.1"/>
    </source>
</evidence>
<proteinExistence type="predicted"/>
<reference evidence="2" key="1">
    <citation type="journal article" date="2011" name="PLoS Genet.">
        <title>Genomic analysis of the necrotrophic fungal pathogens Sclerotinia sclerotiorum and Botrytis cinerea.</title>
        <authorList>
            <person name="Amselem J."/>
            <person name="Cuomo C.A."/>
            <person name="van Kan J.A."/>
            <person name="Viaud M."/>
            <person name="Benito E.P."/>
            <person name="Couloux A."/>
            <person name="Coutinho P.M."/>
            <person name="de Vries R.P."/>
            <person name="Dyer P.S."/>
            <person name="Fillinger S."/>
            <person name="Fournier E."/>
            <person name="Gout L."/>
            <person name="Hahn M."/>
            <person name="Kohn L."/>
            <person name="Lapalu N."/>
            <person name="Plummer K.M."/>
            <person name="Pradier J.M."/>
            <person name="Quevillon E."/>
            <person name="Sharon A."/>
            <person name="Simon A."/>
            <person name="ten Have A."/>
            <person name="Tudzynski B."/>
            <person name="Tudzynski P."/>
            <person name="Wincker P."/>
            <person name="Andrew M."/>
            <person name="Anthouard V."/>
            <person name="Beever R.E."/>
            <person name="Beffa R."/>
            <person name="Benoit I."/>
            <person name="Bouzid O."/>
            <person name="Brault B."/>
            <person name="Chen Z."/>
            <person name="Choquer M."/>
            <person name="Collemare J."/>
            <person name="Cotton P."/>
            <person name="Danchin E.G."/>
            <person name="Da Silva C."/>
            <person name="Gautier A."/>
            <person name="Giraud C."/>
            <person name="Giraud T."/>
            <person name="Gonzalez C."/>
            <person name="Grossetete S."/>
            <person name="Guldener U."/>
            <person name="Henrissat B."/>
            <person name="Howlett B.J."/>
            <person name="Kodira C."/>
            <person name="Kretschmer M."/>
            <person name="Lappartient A."/>
            <person name="Leroch M."/>
            <person name="Levis C."/>
            <person name="Mauceli E."/>
            <person name="Neuveglise C."/>
            <person name="Oeser B."/>
            <person name="Pearson M."/>
            <person name="Poulain J."/>
            <person name="Poussereau N."/>
            <person name="Quesneville H."/>
            <person name="Rascle C."/>
            <person name="Schumacher J."/>
            <person name="Segurens B."/>
            <person name="Sexton A."/>
            <person name="Silva E."/>
            <person name="Sirven C."/>
            <person name="Soanes D.M."/>
            <person name="Talbot N.J."/>
            <person name="Templeton M."/>
            <person name="Yandava C."/>
            <person name="Yarden O."/>
            <person name="Zeng Q."/>
            <person name="Rollins J.A."/>
            <person name="Lebrun M.H."/>
            <person name="Dickman M."/>
        </authorList>
    </citation>
    <scope>NUCLEOTIDE SEQUENCE [LARGE SCALE GENOMIC DNA]</scope>
    <source>
        <strain evidence="2">T4</strain>
    </source>
</reference>
<dbReference type="Proteomes" id="UP000008177">
    <property type="component" value="Unplaced contigs"/>
</dbReference>
<dbReference type="AlphaFoldDB" id="G2YXE0"/>
<evidence type="ECO:0000313" key="2">
    <source>
        <dbReference type="Proteomes" id="UP000008177"/>
    </source>
</evidence>
<organism evidence="1 2">
    <name type="scientific">Botryotinia fuckeliana (strain T4)</name>
    <name type="common">Noble rot fungus</name>
    <name type="synonym">Botrytis cinerea</name>
    <dbReference type="NCBI Taxonomy" id="999810"/>
    <lineage>
        <taxon>Eukaryota</taxon>
        <taxon>Fungi</taxon>
        <taxon>Dikarya</taxon>
        <taxon>Ascomycota</taxon>
        <taxon>Pezizomycotina</taxon>
        <taxon>Leotiomycetes</taxon>
        <taxon>Helotiales</taxon>
        <taxon>Sclerotiniaceae</taxon>
        <taxon>Botrytis</taxon>
    </lineage>
</organism>
<dbReference type="EMBL" id="FQ790359">
    <property type="protein sequence ID" value="CCD56111.1"/>
    <property type="molecule type" value="Genomic_DNA"/>
</dbReference>
<name>G2YXE0_BOTF4</name>
<accession>G2YXE0</accession>
<dbReference type="HOGENOM" id="CLU_3106137_0_0_1"/>
<protein>
    <submittedName>
        <fullName evidence="1">Uncharacterized protein</fullName>
    </submittedName>
</protein>
<sequence>MACFNSASDHRRSVHAFKTGGALKPGPFEYHDAGGLGTPGYKEGLEVQALI</sequence>